<keyword evidence="4" id="KW-1185">Reference proteome</keyword>
<dbReference type="Proteomes" id="UP000320762">
    <property type="component" value="Unassembled WGS sequence"/>
</dbReference>
<organism evidence="3 4">
    <name type="scientific">Schizophyllum amplum</name>
    <dbReference type="NCBI Taxonomy" id="97359"/>
    <lineage>
        <taxon>Eukaryota</taxon>
        <taxon>Fungi</taxon>
        <taxon>Dikarya</taxon>
        <taxon>Basidiomycota</taxon>
        <taxon>Agaricomycotina</taxon>
        <taxon>Agaricomycetes</taxon>
        <taxon>Agaricomycetidae</taxon>
        <taxon>Agaricales</taxon>
        <taxon>Schizophyllaceae</taxon>
        <taxon>Schizophyllum</taxon>
    </lineage>
</organism>
<feature type="region of interest" description="Disordered" evidence="1">
    <location>
        <begin position="484"/>
        <end position="503"/>
    </location>
</feature>
<dbReference type="SUPFAM" id="SSF81383">
    <property type="entry name" value="F-box domain"/>
    <property type="match status" value="1"/>
</dbReference>
<dbReference type="InterPro" id="IPR032675">
    <property type="entry name" value="LRR_dom_sf"/>
</dbReference>
<feature type="domain" description="F-box" evidence="2">
    <location>
        <begin position="22"/>
        <end position="81"/>
    </location>
</feature>
<sequence>MPLSSRHRNVPSASSFHRRAVDRVPTEILAIVFAAASLPDPSIHWDRRIQGMLAALAVSQVCRRWRQIACAAPHLWKNITIAIPFTTGKRSLVRMSLARSATAHLDINIDVRNPDYVDDSDVPLCEPDEMRECLEDILPHAQRWGNLDVICDTLPVMRAFLEKTKDVSPRQLARIALMRPNPMFSAYGTDPERDELESDPLFSGPLPRLEEVVLHGTHVDWTSPALHDLTHLEFRYQTEYVMPSWECFAALVRSSPHLHSLVLCGWGPDFDDVDTCRASSVKTLVFPALASFSFGYVDVESAQKLLSLVSMPHLQSLSIEDADNLYGPGNERCDSTPLIAQMSAHIAPRSAPFDLAKIIFLELVTVHAEQGAFARLFAGLLALDELSLVKMHPNIFSALKPLDIPALGQTLRPCAKLRRIQCRSMDASSLVGIVQTRAIAAAEGVACPPRVRALTLRNCSPLADLDSWMLQKFGVDIVVERYEDGPPDMNVSDDDDDDSDEDL</sequence>
<dbReference type="Gene3D" id="3.80.10.10">
    <property type="entry name" value="Ribonuclease Inhibitor"/>
    <property type="match status" value="1"/>
</dbReference>
<name>A0A550C1I5_9AGAR</name>
<accession>A0A550C1I5</accession>
<dbReference type="OrthoDB" id="3252356at2759"/>
<dbReference type="AlphaFoldDB" id="A0A550C1I5"/>
<comment type="caution">
    <text evidence="3">The sequence shown here is derived from an EMBL/GenBank/DDBJ whole genome shotgun (WGS) entry which is preliminary data.</text>
</comment>
<dbReference type="Pfam" id="PF12937">
    <property type="entry name" value="F-box-like"/>
    <property type="match status" value="1"/>
</dbReference>
<dbReference type="STRING" id="97359.A0A550C1I5"/>
<protein>
    <recommendedName>
        <fullName evidence="2">F-box domain-containing protein</fullName>
    </recommendedName>
</protein>
<dbReference type="EMBL" id="VDMD01000034">
    <property type="protein sequence ID" value="TRM58671.1"/>
    <property type="molecule type" value="Genomic_DNA"/>
</dbReference>
<dbReference type="InterPro" id="IPR036047">
    <property type="entry name" value="F-box-like_dom_sf"/>
</dbReference>
<dbReference type="InterPro" id="IPR001810">
    <property type="entry name" value="F-box_dom"/>
</dbReference>
<evidence type="ECO:0000259" key="2">
    <source>
        <dbReference type="Pfam" id="PF12937"/>
    </source>
</evidence>
<evidence type="ECO:0000256" key="1">
    <source>
        <dbReference type="SAM" id="MobiDB-lite"/>
    </source>
</evidence>
<reference evidence="3 4" key="1">
    <citation type="journal article" date="2019" name="New Phytol.">
        <title>Comparative genomics reveals unique wood-decay strategies and fruiting body development in the Schizophyllaceae.</title>
        <authorList>
            <person name="Almasi E."/>
            <person name="Sahu N."/>
            <person name="Krizsan K."/>
            <person name="Balint B."/>
            <person name="Kovacs G.M."/>
            <person name="Kiss B."/>
            <person name="Cseklye J."/>
            <person name="Drula E."/>
            <person name="Henrissat B."/>
            <person name="Nagy I."/>
            <person name="Chovatia M."/>
            <person name="Adam C."/>
            <person name="LaButti K."/>
            <person name="Lipzen A."/>
            <person name="Riley R."/>
            <person name="Grigoriev I.V."/>
            <person name="Nagy L.G."/>
        </authorList>
    </citation>
    <scope>NUCLEOTIDE SEQUENCE [LARGE SCALE GENOMIC DNA]</scope>
    <source>
        <strain evidence="3 4">NL-1724</strain>
    </source>
</reference>
<dbReference type="Gene3D" id="1.20.1280.50">
    <property type="match status" value="1"/>
</dbReference>
<proteinExistence type="predicted"/>
<gene>
    <name evidence="3" type="ORF">BD626DRAFT_182132</name>
</gene>
<evidence type="ECO:0000313" key="4">
    <source>
        <dbReference type="Proteomes" id="UP000320762"/>
    </source>
</evidence>
<feature type="compositionally biased region" description="Acidic residues" evidence="1">
    <location>
        <begin position="491"/>
        <end position="503"/>
    </location>
</feature>
<evidence type="ECO:0000313" key="3">
    <source>
        <dbReference type="EMBL" id="TRM58671.1"/>
    </source>
</evidence>